<dbReference type="EMBL" id="JAGTJR010000001">
    <property type="protein sequence ID" value="KAH7065082.1"/>
    <property type="molecule type" value="Genomic_DNA"/>
</dbReference>
<dbReference type="SUPFAM" id="SSF52540">
    <property type="entry name" value="P-loop containing nucleoside triphosphate hydrolases"/>
    <property type="match status" value="1"/>
</dbReference>
<feature type="repeat" description="ANK" evidence="2">
    <location>
        <begin position="820"/>
        <end position="851"/>
    </location>
</feature>
<dbReference type="InterPro" id="IPR002110">
    <property type="entry name" value="Ankyrin_rpt"/>
</dbReference>
<feature type="repeat" description="ANK" evidence="2">
    <location>
        <begin position="688"/>
        <end position="720"/>
    </location>
</feature>
<dbReference type="SUPFAM" id="SSF48403">
    <property type="entry name" value="Ankyrin repeat"/>
    <property type="match status" value="1"/>
</dbReference>
<feature type="repeat" description="ANK" evidence="2">
    <location>
        <begin position="787"/>
        <end position="819"/>
    </location>
</feature>
<protein>
    <recommendedName>
        <fullName evidence="8">NACHT domain-containing protein</fullName>
    </recommendedName>
</protein>
<sequence>MAEGLAAVGVVASIIQLVQFSAKVVRRLEQFHSDAGEIPKSLRHINAELPVLETTLQQIGQDIKAGSVNIGNKDVLIPVIEGCREQIVQLDAILAKMLPETNDKWWTKNKKAMLSLHQDDKIESITKVLRNYIATLTFYHTAASSTLQPLTDAKLTKIRKWLSAPDPSLNYQKAQKQRQAGTGLWFLESDQYAQWKTNAASFLWLHGIPGCGKTILSSAILHDVHQHCDNDPGKVVAYFYFDFNDVQKQNPELMLRSLICQLSYQCVKIPASLDALFSCDSGQRQPSQHALMEVVHQTMQEFPHVYIVLDALDECSERGELADILETIAAWQLQNLHVLVTSRKERDIESSLTTFIDQQRVISLHSELVDRDIQKYVWQRLSDDKSLKKWQKDATVRQEIEAALTKGAHGMFRWAVCQLDELGKCRTRAMLRKALATLPPTLDETYDRILSAISEADSQYAIRILQWLTFSARSLSVDEVAEIVAIDVKDEPRFDRDEVLEDPLEVLNICSSLITMTTDKRGGRLGLARQVVVLAHYSVKEYLLSDRIQKGSAAHYGMQATACHDAIAKGCLGYLLQFQRSELLSRDATEEFKLAEYCAEFWMKHARATEERTEGFSQVAMNLLLKKSDAYLNWLRIHDPERPQQRFNFSRVLGPVPAPLYYVSLFGLRKIVKLLVEKGADVNAQGGYYGNALQAASVRGHEQVVRLLLEKGADVNAQGGRYGNALQAASVGGHEQEVRLLVEKGADVNAQGGYYGNALQAASVEGHEQVVRLLLEKGADVNAQGGYYGNALQAASVEGHEQVVRLLLEKGADVNAQGGEYGNALYAASVRGYEQVVKLLLKKGANTNVER</sequence>
<dbReference type="PANTHER" id="PTHR10039:SF16">
    <property type="entry name" value="GPI INOSITOL-DEACYLASE"/>
    <property type="match status" value="1"/>
</dbReference>
<evidence type="ECO:0000256" key="1">
    <source>
        <dbReference type="ARBA" id="ARBA00022737"/>
    </source>
</evidence>
<evidence type="ECO:0000313" key="7">
    <source>
        <dbReference type="Proteomes" id="UP000774617"/>
    </source>
</evidence>
<organism evidence="6 7">
    <name type="scientific">Macrophomina phaseolina</name>
    <dbReference type="NCBI Taxonomy" id="35725"/>
    <lineage>
        <taxon>Eukaryota</taxon>
        <taxon>Fungi</taxon>
        <taxon>Dikarya</taxon>
        <taxon>Ascomycota</taxon>
        <taxon>Pezizomycotina</taxon>
        <taxon>Dothideomycetes</taxon>
        <taxon>Dothideomycetes incertae sedis</taxon>
        <taxon>Botryosphaeriales</taxon>
        <taxon>Botryosphaeriaceae</taxon>
        <taxon>Macrophomina</taxon>
    </lineage>
</organism>
<comment type="caution">
    <text evidence="6">The sequence shown here is derived from an EMBL/GenBank/DDBJ whole genome shotgun (WGS) entry which is preliminary data.</text>
</comment>
<evidence type="ECO:0000259" key="3">
    <source>
        <dbReference type="Pfam" id="PF17107"/>
    </source>
</evidence>
<feature type="repeat" description="ANK" evidence="2">
    <location>
        <begin position="754"/>
        <end position="786"/>
    </location>
</feature>
<dbReference type="PANTHER" id="PTHR10039">
    <property type="entry name" value="AMELOGENIN"/>
    <property type="match status" value="1"/>
</dbReference>
<dbReference type="InterPro" id="IPR054471">
    <property type="entry name" value="GPIID_WHD"/>
</dbReference>
<evidence type="ECO:0000313" key="6">
    <source>
        <dbReference type="EMBL" id="KAH7065082.1"/>
    </source>
</evidence>
<dbReference type="InterPro" id="IPR036770">
    <property type="entry name" value="Ankyrin_rpt-contain_sf"/>
</dbReference>
<dbReference type="PROSITE" id="PS50297">
    <property type="entry name" value="ANK_REP_REGION"/>
    <property type="match status" value="4"/>
</dbReference>
<evidence type="ECO:0008006" key="8">
    <source>
        <dbReference type="Google" id="ProtNLM"/>
    </source>
</evidence>
<feature type="repeat" description="ANK" evidence="2">
    <location>
        <begin position="721"/>
        <end position="753"/>
    </location>
</feature>
<dbReference type="Proteomes" id="UP000774617">
    <property type="component" value="Unassembled WGS sequence"/>
</dbReference>
<feature type="domain" description="GPI inositol-deacylase winged helix" evidence="4">
    <location>
        <begin position="459"/>
        <end position="549"/>
    </location>
</feature>
<dbReference type="InterPro" id="IPR027417">
    <property type="entry name" value="P-loop_NTPase"/>
</dbReference>
<gene>
    <name evidence="6" type="ORF">B0J12DRAFT_24715</name>
</gene>
<feature type="domain" description="Nephrocystin 3-like N-terminal" evidence="5">
    <location>
        <begin position="181"/>
        <end position="343"/>
    </location>
</feature>
<keyword evidence="7" id="KW-1185">Reference proteome</keyword>
<dbReference type="PROSITE" id="PS50088">
    <property type="entry name" value="ANK_REPEAT"/>
    <property type="match status" value="6"/>
</dbReference>
<keyword evidence="1" id="KW-0677">Repeat</keyword>
<dbReference type="Pfam" id="PF12796">
    <property type="entry name" value="Ank_2"/>
    <property type="match status" value="3"/>
</dbReference>
<evidence type="ECO:0000259" key="4">
    <source>
        <dbReference type="Pfam" id="PF22939"/>
    </source>
</evidence>
<accession>A0ABQ8GXJ9</accession>
<dbReference type="InterPro" id="IPR056884">
    <property type="entry name" value="NPHP3-like_N"/>
</dbReference>
<name>A0ABQ8GXJ9_9PEZI</name>
<feature type="domain" description="NACHT-NTPase and P-loop NTPases N-terminal" evidence="3">
    <location>
        <begin position="11"/>
        <end position="136"/>
    </location>
</feature>
<dbReference type="Pfam" id="PF22939">
    <property type="entry name" value="WHD_GPIID"/>
    <property type="match status" value="1"/>
</dbReference>
<proteinExistence type="predicted"/>
<dbReference type="Pfam" id="PF24883">
    <property type="entry name" value="NPHP3_N"/>
    <property type="match status" value="1"/>
</dbReference>
<keyword evidence="2" id="KW-0040">ANK repeat</keyword>
<dbReference type="InterPro" id="IPR031352">
    <property type="entry name" value="SesA"/>
</dbReference>
<dbReference type="Gene3D" id="1.25.40.20">
    <property type="entry name" value="Ankyrin repeat-containing domain"/>
    <property type="match status" value="1"/>
</dbReference>
<dbReference type="SMART" id="SM00248">
    <property type="entry name" value="ANK"/>
    <property type="match status" value="6"/>
</dbReference>
<dbReference type="Gene3D" id="3.40.50.300">
    <property type="entry name" value="P-loop containing nucleotide triphosphate hydrolases"/>
    <property type="match status" value="1"/>
</dbReference>
<dbReference type="Pfam" id="PF17107">
    <property type="entry name" value="SesA"/>
    <property type="match status" value="1"/>
</dbReference>
<feature type="repeat" description="ANK" evidence="2">
    <location>
        <begin position="659"/>
        <end position="687"/>
    </location>
</feature>
<evidence type="ECO:0000259" key="5">
    <source>
        <dbReference type="Pfam" id="PF24883"/>
    </source>
</evidence>
<evidence type="ECO:0000256" key="2">
    <source>
        <dbReference type="PROSITE-ProRule" id="PRU00023"/>
    </source>
</evidence>
<reference evidence="6 7" key="1">
    <citation type="journal article" date="2021" name="Nat. Commun.">
        <title>Genetic determinants of endophytism in the Arabidopsis root mycobiome.</title>
        <authorList>
            <person name="Mesny F."/>
            <person name="Miyauchi S."/>
            <person name="Thiergart T."/>
            <person name="Pickel B."/>
            <person name="Atanasova L."/>
            <person name="Karlsson M."/>
            <person name="Huettel B."/>
            <person name="Barry K.W."/>
            <person name="Haridas S."/>
            <person name="Chen C."/>
            <person name="Bauer D."/>
            <person name="Andreopoulos W."/>
            <person name="Pangilinan J."/>
            <person name="LaButti K."/>
            <person name="Riley R."/>
            <person name="Lipzen A."/>
            <person name="Clum A."/>
            <person name="Drula E."/>
            <person name="Henrissat B."/>
            <person name="Kohler A."/>
            <person name="Grigoriev I.V."/>
            <person name="Martin F.M."/>
            <person name="Hacquard S."/>
        </authorList>
    </citation>
    <scope>NUCLEOTIDE SEQUENCE [LARGE SCALE GENOMIC DNA]</scope>
    <source>
        <strain evidence="6 7">MPI-SDFR-AT-0080</strain>
    </source>
</reference>